<name>A0ABQ5CCP6_9ASTR</name>
<keyword evidence="2" id="KW-1185">Reference proteome</keyword>
<accession>A0ABQ5CCP6</accession>
<gene>
    <name evidence="1" type="ORF">Tco_0893638</name>
</gene>
<evidence type="ECO:0000313" key="2">
    <source>
        <dbReference type="Proteomes" id="UP001151760"/>
    </source>
</evidence>
<proteinExistence type="predicted"/>
<comment type="caution">
    <text evidence="1">The sequence shown here is derived from an EMBL/GenBank/DDBJ whole genome shotgun (WGS) entry which is preliminary data.</text>
</comment>
<organism evidence="1 2">
    <name type="scientific">Tanacetum coccineum</name>
    <dbReference type="NCBI Taxonomy" id="301880"/>
    <lineage>
        <taxon>Eukaryota</taxon>
        <taxon>Viridiplantae</taxon>
        <taxon>Streptophyta</taxon>
        <taxon>Embryophyta</taxon>
        <taxon>Tracheophyta</taxon>
        <taxon>Spermatophyta</taxon>
        <taxon>Magnoliopsida</taxon>
        <taxon>eudicotyledons</taxon>
        <taxon>Gunneridae</taxon>
        <taxon>Pentapetalae</taxon>
        <taxon>asterids</taxon>
        <taxon>campanulids</taxon>
        <taxon>Asterales</taxon>
        <taxon>Asteraceae</taxon>
        <taxon>Asteroideae</taxon>
        <taxon>Anthemideae</taxon>
        <taxon>Anthemidinae</taxon>
        <taxon>Tanacetum</taxon>
    </lineage>
</organism>
<dbReference type="EMBL" id="BQNB010014076">
    <property type="protein sequence ID" value="GJT23701.1"/>
    <property type="molecule type" value="Genomic_DNA"/>
</dbReference>
<dbReference type="Proteomes" id="UP001151760">
    <property type="component" value="Unassembled WGS sequence"/>
</dbReference>
<evidence type="ECO:0000313" key="1">
    <source>
        <dbReference type="EMBL" id="GJT23701.1"/>
    </source>
</evidence>
<protein>
    <submittedName>
        <fullName evidence="1">Uncharacterized protein</fullName>
    </submittedName>
</protein>
<sequence length="215" mass="24693">MAGLKPKDLKNKIFDSIQKLFDKAMKRVNTFVDMDIELVEGSEVKAEESTKKKKIDNVKETDEVDEDKETVELQSLMKVIHDEEEVAVDAIPLATKPPSIVDWKILKEGNISYYQIIRAEGSSKRRDIPPTTITEMLNKKLQADHSNEMCYQLLKLMTKQLQNQLSGRIVEIKRLLDDLRVTAAKLMLLVYKLLLLVFRVNAIGTKLQLLKDYNC</sequence>
<reference evidence="1" key="2">
    <citation type="submission" date="2022-01" db="EMBL/GenBank/DDBJ databases">
        <authorList>
            <person name="Yamashiro T."/>
            <person name="Shiraishi A."/>
            <person name="Satake H."/>
            <person name="Nakayama K."/>
        </authorList>
    </citation>
    <scope>NUCLEOTIDE SEQUENCE</scope>
</reference>
<reference evidence="1" key="1">
    <citation type="journal article" date="2022" name="Int. J. Mol. Sci.">
        <title>Draft Genome of Tanacetum Coccineum: Genomic Comparison of Closely Related Tanacetum-Family Plants.</title>
        <authorList>
            <person name="Yamashiro T."/>
            <person name="Shiraishi A."/>
            <person name="Nakayama K."/>
            <person name="Satake H."/>
        </authorList>
    </citation>
    <scope>NUCLEOTIDE SEQUENCE</scope>
</reference>